<dbReference type="SUPFAM" id="SSF52777">
    <property type="entry name" value="CoA-dependent acyltransferases"/>
    <property type="match status" value="16"/>
</dbReference>
<dbReference type="GO" id="GO:0072330">
    <property type="term" value="P:monocarboxylic acid biosynthetic process"/>
    <property type="evidence" value="ECO:0007669"/>
    <property type="project" value="UniProtKB-ARBA"/>
</dbReference>
<dbReference type="PROSITE" id="PS00012">
    <property type="entry name" value="PHOSPHOPANTETHEINE"/>
    <property type="match status" value="5"/>
</dbReference>
<dbReference type="Pfam" id="PF00501">
    <property type="entry name" value="AMP-binding"/>
    <property type="match status" value="5"/>
</dbReference>
<keyword evidence="6" id="KW-0045">Antibiotic biosynthesis</keyword>
<dbReference type="InterPro" id="IPR036736">
    <property type="entry name" value="ACP-like_sf"/>
</dbReference>
<dbReference type="SUPFAM" id="SSF56801">
    <property type="entry name" value="Acetyl-CoA synthetase-like"/>
    <property type="match status" value="5"/>
</dbReference>
<dbReference type="CDD" id="cd19531">
    <property type="entry name" value="LCL_NRPS-like"/>
    <property type="match status" value="3"/>
</dbReference>
<dbReference type="Gene3D" id="3.30.559.30">
    <property type="entry name" value="Nonribosomal peptide synthetase, condensation domain"/>
    <property type="match status" value="8"/>
</dbReference>
<evidence type="ECO:0000259" key="7">
    <source>
        <dbReference type="PROSITE" id="PS50075"/>
    </source>
</evidence>
<keyword evidence="4" id="KW-0597">Phosphoprotein</keyword>
<dbReference type="Proteomes" id="UP000192674">
    <property type="component" value="Unassembled WGS sequence"/>
</dbReference>
<dbReference type="InterPro" id="IPR000873">
    <property type="entry name" value="AMP-dep_synth/lig_dom"/>
</dbReference>
<gene>
    <name evidence="8" type="ORF">SAMN05661093_09729</name>
</gene>
<dbReference type="CDD" id="cd17652">
    <property type="entry name" value="A_NRPS_CmdD_like"/>
    <property type="match status" value="1"/>
</dbReference>
<dbReference type="InterPro" id="IPR045851">
    <property type="entry name" value="AMP-bd_C_sf"/>
</dbReference>
<evidence type="ECO:0000313" key="9">
    <source>
        <dbReference type="Proteomes" id="UP000192674"/>
    </source>
</evidence>
<dbReference type="InterPro" id="IPR023213">
    <property type="entry name" value="CAT-like_dom_sf"/>
</dbReference>
<dbReference type="InterPro" id="IPR020845">
    <property type="entry name" value="AMP-binding_CS"/>
</dbReference>
<dbReference type="InterPro" id="IPR025110">
    <property type="entry name" value="AMP-bd_C"/>
</dbReference>
<sequence>MASRADRISALPAHLQEALRKRLAGKGSADAIAKADRTGPLPLSFSQRRLWFLSEFQPDENEYNSAFALRLTGQLDVDALSAALQELSRRHESMRTTFDEVDGEGVQIVHPAVDLPLSIVDCTPADVDDVLRAEFGKPFDIRNGPLFRAALARLSSTEHILLLSSHHIVVDGWSMGVLAEELSTLYAGGSLPEPSLQYADFAVWQREQDLTPHLDYWQQHLDGIAPLELPTDHPRPAVRTSAGAMHEFVVPAELVTRLAELARASDTTLFSVLLTACKVLFARYAGQQDIALGTVTSGRGREELHRLVGFFVNTVVVRSTIDSSRSFTSLLTDVRDTVLDAFAHDAVPFDRLVHAERDLSRNPLFDVMVLLQNADKPLPTFPGLEVEEVSLPRWASNFDLTVEFRERGGAVEGVLEYNTDLFDTPTIDRTAKHLLALLEAVTATPGVPVGDLALGEVPDGLGVVVPLPDVTYPALFEAQAHRIPGKRALVFQDREYSFAELNSWANQIAHWLIAQGAGPERVVALALPRTAEMIAAILAVFKTGAVYLPVDPKQPADRIAEIVEDATPVVVVTELPDLSGNPETDPFTQVRPDQAAYVIYTSGSTGKPKGVVVEHRQLVNLLFNHRAQFPANMRVALTAVFSFDTSLEGLVFLADGHELHLIDESVRLDPEALVDYVARRRIDFMDLTPSFLQQLIPAGLLDHARILMLGGEALGESLWQQLAKSTVRAYNFYGPTECTVDALSCEVTGDRPVVGLPLQNLQAYVLDDRLRPQPVGIPGELFLAGAQVARGYLNRPGLTADRFIANPFEPGTRMYRTGDRARWTDTGLEYLGRTDDQVKIRGFRIEPGEVEAALLRHPGVAEAVVVAREDNGHKRLVAYVVPVGALDLRGWLKGILPDYMVPSVFVELHELPLTSSGKVDRRALPEPDFGSEARGIVEPRTEIERELVRIWTEVLGVGRIGVEDNFFGLGGDSILSIQVVSRARQAGIRLTSLDIFRHQTIAELATGARLATEADTPAQEPVGPAPLGPIQHWFFQTHGQLPDYTMSVLLELEPDIDASALRTAFEAVVAHHPALTTSFSDSQQTAGTGEAIFEVGTPFTRDGLDLAQGRMIKTVLTGSQLFIAVHHLVMDGVSWRILLGDLETAYRQARSGQPVHLPPASTPFGVWTRRLADHVAAGGFQDDIGYWQAEIPVDDKAVGSSKSIEVRLPPAETDALLHSVPDAYRTQVNEVLLSALGRVLSDWTGRDEVAIAVEGHGREEIFDDIDLSRTIGWFTTQFPLVLRLPADDWGDTLKSVKEQVRAVPHRGLSYEALKYLGGEPVGELPQICFNYHGTLELTGGFIRDRLESPGQDGPRTYLLDVTGLVEAGELALTWEYSPEAHDEQTIRTLASNLVEALRAIVGHCAEPGAGGRTPSDFPLVKLTQQQIDRLGRTVEDVYPLTPLQAGMLFHSLVEADAYVDEIAIVLDGVTDPQALGAAWQRVVDRTPVLRTSVLWQDVDQPVQVVHRDVTVPVTYGKPESGGFDLTEPPLTRIAIEQLGADRVKVTWTSHHILMDGWSTAQVFAEVCDEYRKPTAVSRRPFRDYLRWLAAQDHQAAEQYWRDTLSGVDAKTPLPFDRPPQEAHQAESTESIKLTIPDVRRVAQRNGLTANTIVQGAWALLLGRYSGQSDVVFGTTVSGRPAELPGVESMVGMFINTVPARVDVSGSQDVAAWLRDLQAAQSESRRFDFMSLAQIHASFDSVVVFENYPLSDATTEPRVVEVQAKDNTTFPLTLSAHLDDDLHLELAYDPRLFDRTTAQRMAERLEMIITGLDPEIRLADVPWMSAAEQDFVLAEGAGVSLEVPEYTYPEIFQRQVQRTPERTALVFQDQRYSYAQLNVQANRLAHWLIAQGAGTEQVVALKLPRTAEMIVAILAVFKAGTVYLPIDRELPESRVDMMLNDAQPAVVLEAMPDLEGFSASDPAPPRMDHAAYIIYTSGSTGLPKGVVVEHRGLANLVANHRSVFPPDMRVALTAAFSFDTSLEGLALLATGNELHVIDDDVRRDPVALIGYVTRNGIDFLDLTPSYLRQLIPVGLLDVATVLSIGGEAIDADLWQHLVRVNAYNFYGPTEATVDTVSCRIEGDRPVIGRALANQQVYVLDEEMSLVPPGVPGELYLAGSQLARGYLNRPGLTADRFVANPFAPGRMYRTGDLARWTDSGLEYLGRADDQVKIRGFRIEPSEIEQRLLQRTDVRAAAVIARAGRLIAYVVGEVDGLRTYLSEILPDYMVPAAFVPLAELPLTTSGKLDKRALPNPDFSVGEGYVEPVGRVECAVAQIWSDVLGAGRVGAQDNFFELGGDSILSITVVARLRAEFGVQLSPRVIFQNPTVAGLAAAIPLGGQETAIQRASRENVPLSFAQQRLWFLDQFEPDSSEYITPTVLRLRGELDVDRLTYAMTELVARHESLRTTFPSQTQVIHPPSAIELPVIDLPETELDRVLAIESRRPFDLSTGPLFRPLLIRISDVDHVLVLSLHHIITDGWSTGVLTDDLSALYNGSPLEDLPIQYADFAAWQRERLSEPVLTGQLDYWRRKLDAIEPLDLPTDRPRPSVFTSAGAMTEFTIPADVTARLREVARAKDSTLFMTLIAACQVLLARYSGQDDIAIGTVASGRERAELERVVGFFINTLVLRSTVDLSATFDDFLSDVRENVLAAFANQEVPFERVVDAVQPQRDTSRNPLFDVMVLLQNTPESVPRLNGLQVDEVVVPVVSAACDMTFEFQEHDDVLLGAVEYNTDLFDAATIERLVDHLRTLLAAIEGDRRLGTLLAADDRIPTTTVAVPDATYPELFEAQAARTPDKTALVFRDEVLTFAELNARANRLAHWLISHGAGPEQVVALSLPRTTDMVVAILAVFKAGAVYLPLDPDLPDDRRKFVLDDTKPLLVLENLPDSGECSNPVRALRSDHAAYIIYTSGSTGQPKGVVVEHRQLVNLLANHRAVFPPDMRVALTAAFSFDTSLEGLVLLADGHELHLIDDDTRRDPDALVEYVAANRIDFLDLTPSYLRQLIPAGLLDHARVLMLGGEALDTQLWQQLHDVEAYNFYGPTECTVDALSCRVTGDRPVIGVPLHNLRAYVLDDYLQPVPEGVPGELYLAGPQVARGYRNRPGLTAARFLADPFEPGRMYRTGDRVRWTGAGVEFLGRTDDQVKIRGFRIEPGEVEARLLGHPSVRAAAVIARDNRLVAYVVGPTSGLREYVSQTLPDYLVPSVFVELDRLPLTISGKLDRRALPDPEINVETAHVAPRTPVEQVLADIWAEVLGIAKVGVEDNFFALGGDSILSIQVVSRARQAGLRVTSKDVFLHPTVARLAAVTTASQTHELPEIAGPAPLTPIQHWFFEHGAPKHFTMSMFVELAEDLDEDALRAAIEAVVERHESLRTRFFKVDGEWRQDVGPAHDVFRKGEDYETAVAAQASVDFEHGPMLRAVLFPGRRLFLTVHHLAIDGVSWRILLGDLETAYHQIKAGRPVDLRPKGVSFRQWAHRLVEYVQSGAFQDDSWTPTQFAIPIDHSGQNTAESARNVQVRLSRAETTALLHDVPGVYRTQVNDVLLSALGRALGRWTGQDEVAVTLEGHGREEIFDDLDLSQTVGWFTTQFPVSLRVPGTDWGRTLKAVKEQLRAIPHRGLSYEALKYIGGRELGELPEICFNYHGQWGAAEEQGLYRRSLPGIGSDVAPGHDRGFLVDITGAIEDGELRLDWEYSSNIHDHETIRTVAEDVLTALREIIAHCGQSEGGYTPSDFPLAKLTQEQVDSFGTGIEDIYPLTPLQAGMLFHSLTDNKAYFNETRLRLTNVTDVQRLIDAWQATVDAHPILRTSVRWEDEPIQIVHSDVRLPVNSDDELDLTQAPLMSLAITQLPGNEVDLVWTSHHMLLDGWSNAQVFTEVIERYAGQYTPVHRRPFRDYLEWLSNQDTEAADRHWREVLAGFESPTPLPFDRPPAASHQSESCAAVSLAVPSDRLLEISRRRGLTVNTLVQGAWALLLSRYSRERDIVFGTTVSGRPAELPGVESMIGMFINTVPTRVKIDGQQPLADWLGAIQRAQAESRRFEYTALSRVQALSGVQNLFDSLVAFENYPIGAETIPGAPGVEEIEGVDTTNLPLAVRAYLDDQLHVELAYDPKLFDPLTVERMAKRLRLLISALPDALDQPVDTLPWLTEAEHERLLAEWTGAVTELPDASIPKLFEAQVDRTPDALAVDHLTYREVNALANRLAHRLSVQPEERVGVLMERSADLVIALLAIVKAGGAYLPLDSRAPLDRLRSLLTESGVSVLVTDDAWQSVASQVHSGDVVLVAGDGPDHNPGAPVHPDQLAYVMYTSGSTGKPKGVAVRHRDVVALAQDQRLRCHERVLFHSPQAFDASTYEIWVPLLNGGSVVVAPPGEVDTTLLRQMITERDVTALFLTVGLFRMVAADDPGCLTGVREVWTGGEAVPASAIRRVQEACPDTTVFDVYGPTETTTFATCHPLAETPDSVPIGRPLDNTRTYVLDHRLQPVPPGVPGELYIAGAGLARGYLDRPGLTAERFIADPFHSGERMYRTGDVVRWTGVLEYLGRIDDQVKIRGFRIEPGEVAAVLAAHPSVSDIAVIARDKKLIAYVVPSLDPALQEFATRMLPDYLVPSAFVGLDELPLTVNGKLDRRALPDPAIDAVQYVEPQTAVERVVAEIWADLLDVDRVGAHDNFFELGGDSIMSIRVISRIRAVLGAEVSARAVFDTPTVSGLAAAIALDSGARISVRARDSVLPLSYAQQRLWFLHEFDRDSTEYVTPLAVRLYGELDTDALSRALNALVARHESLRTTFESVDGKGVQIVHDHFDVPLSVLEVSDVEQALVEESRRPFDLSTGPLLRARLLRIGPDEHVLGLIMHHIVTDGWSGGVLMNDLAELYRAELTGTTADLPDLPIQYADFAAWQREQDSSGHLDYWRNRLDGVAPVELPTDRPRPPVHTDNGDILEFELPSVDALKSPNTTLFMSLVAACQVVLQRWSGQNDIAIGTVTSGRERAELERLVGFFVNTLVLRSTVDTARTFAEFLAEVRETVLEAFAHQDVPFEHVVDAVQPDRDTSRTPLFQVMVVLQNTPGGSVELPGLTAEDLDLPVVTASFDITLEFRETAEGLHGVVTYNTDLFDATTIQRFTEHLTMVLSAVAEDPHRPIREIPALTPVEQQLLDAWNDTARDVKPFTFPELVEAQVARTPDAPALVFEGGAMTYAELNARANRLARRLVARGAGPERIVAVMLPRSVEIIVAELAVAKTGAAFLPVDPAYPQARIDFMLADAAPVLVLTSAEDVDGDSSNLLVDRRLEHPAYVIYTSGSTGRPKGVVVSHAGLASFSAAECAHFDVRPGDRVLEFSSPSFDASVLELCMSLPVGASLVVPPPGPLLGEHLAEVLRDNRVTHALIPPAAMATVPDVPLPDFRCLIVGGDACSAELVARWASGRRMINAYGPTESTVVTSWSSPLTAGGSPPIGRPIWNTQVHVLDGSLRPVPIGVAGELYVSGIGLARGYLNRPGLTAERFVANPLGDGSRMYRTGDLVRWTVHGELEFLGRADDQVKIRGFRIELGEVEAALRSHPAVRSAVAVLREDDGHKRLIAYTVPVVPEDIREFLGQSLPEYLIPAAFMALDSVPMSPNGKVDRAALPEPEAGSDEGYVAPEGPIETALAEIWADVLGLPRVGVHDSFFKLGGDSILSIQVVARARQAGLRIATKDVFLHQTIASMAPLVTVIEATEDDRAPVVGPVPLTPIQRWFFTERQGNPHHFNQSHLVELAPDVKVDALRSAFEALVVHHDALRMRFSCTDGSWSQENAPISPAEILQVVSDVDMVGFADSVHASFDIGTGPLIKAVLFDNQQLLIVVHHLVVDGVSWRVLLDDLDTAYHQALRGSPIDLGAKTTSFRDWSRKLTEHVQEGGFDQELDFWSGVRVVEMPVDHQGTGPVDSVSVLLSAEDTDALLRGAPTAYRTGLHDVLLAACAWALAEDGLVSFDLEGHGREDVLDDVDLSRTVGWFTSMFPVTLTVPDGRWRDIVRSVRKQMRAVPRNGFGYGPLRYLTDRLPEIPRPQVSFNYLGQFDSGGVSSGLYRAMKTSIGQEQDENAVPEHLIDIVGEVGDGRLGFSWYFRSDRYRRATVEALVEKFAQALRTMAEECR</sequence>
<dbReference type="InterPro" id="IPR020806">
    <property type="entry name" value="PKS_PP-bd"/>
</dbReference>
<dbReference type="Gene3D" id="3.30.559.10">
    <property type="entry name" value="Chloramphenicol acetyltransferase-like domain"/>
    <property type="match status" value="8"/>
</dbReference>
<dbReference type="RefSeq" id="WP_084433940.1">
    <property type="nucleotide sequence ID" value="NZ_FWXV01000013.1"/>
</dbReference>
<dbReference type="CDD" id="cd12117">
    <property type="entry name" value="A_NRPS_Srf_like"/>
    <property type="match status" value="1"/>
</dbReference>
<dbReference type="CDD" id="cd19534">
    <property type="entry name" value="E_NRPS"/>
    <property type="match status" value="3"/>
</dbReference>
<dbReference type="FunFam" id="3.40.50.12780:FF:000012">
    <property type="entry name" value="Non-ribosomal peptide synthetase"/>
    <property type="match status" value="1"/>
</dbReference>
<evidence type="ECO:0000256" key="4">
    <source>
        <dbReference type="ARBA" id="ARBA00022553"/>
    </source>
</evidence>
<dbReference type="GO" id="GO:0005737">
    <property type="term" value="C:cytoplasm"/>
    <property type="evidence" value="ECO:0007669"/>
    <property type="project" value="TreeGrafter"/>
</dbReference>
<dbReference type="Pfam" id="PF00668">
    <property type="entry name" value="Condensation"/>
    <property type="match status" value="8"/>
</dbReference>
<comment type="similarity">
    <text evidence="2">Belongs to the ATP-dependent AMP-binding enzyme family.</text>
</comment>
<dbReference type="GO" id="GO:0003824">
    <property type="term" value="F:catalytic activity"/>
    <property type="evidence" value="ECO:0007669"/>
    <property type="project" value="InterPro"/>
</dbReference>
<dbReference type="NCBIfam" id="TIGR01733">
    <property type="entry name" value="AA-adenyl-dom"/>
    <property type="match status" value="5"/>
</dbReference>
<feature type="domain" description="Carrier" evidence="7">
    <location>
        <begin position="938"/>
        <end position="1012"/>
    </location>
</feature>
<dbReference type="PROSITE" id="PS50075">
    <property type="entry name" value="CARRIER"/>
    <property type="match status" value="5"/>
</dbReference>
<dbReference type="PANTHER" id="PTHR45527">
    <property type="entry name" value="NONRIBOSOMAL PEPTIDE SYNTHETASE"/>
    <property type="match status" value="1"/>
</dbReference>
<dbReference type="Pfam" id="PF00550">
    <property type="entry name" value="PP-binding"/>
    <property type="match status" value="5"/>
</dbReference>
<evidence type="ECO:0000256" key="6">
    <source>
        <dbReference type="ARBA" id="ARBA00023194"/>
    </source>
</evidence>
<dbReference type="FunFam" id="3.30.300.30:FF:000010">
    <property type="entry name" value="Enterobactin synthetase component F"/>
    <property type="match status" value="2"/>
</dbReference>
<dbReference type="InterPro" id="IPR010060">
    <property type="entry name" value="NRPS_synth"/>
</dbReference>
<dbReference type="Gene3D" id="3.30.300.30">
    <property type="match status" value="5"/>
</dbReference>
<reference evidence="8 9" key="1">
    <citation type="submission" date="2017-04" db="EMBL/GenBank/DDBJ databases">
        <authorList>
            <person name="Afonso C.L."/>
            <person name="Miller P.J."/>
            <person name="Scott M.A."/>
            <person name="Spackman E."/>
            <person name="Goraichik I."/>
            <person name="Dimitrov K.M."/>
            <person name="Suarez D.L."/>
            <person name="Swayne D.E."/>
        </authorList>
    </citation>
    <scope>NUCLEOTIDE SEQUENCE [LARGE SCALE GENOMIC DNA]</scope>
    <source>
        <strain evidence="8 9">DSM 43828</strain>
    </source>
</reference>
<dbReference type="GO" id="GO:0043041">
    <property type="term" value="P:amino acid activation for nonribosomal peptide biosynthetic process"/>
    <property type="evidence" value="ECO:0007669"/>
    <property type="project" value="TreeGrafter"/>
</dbReference>
<dbReference type="EMBL" id="FWXV01000013">
    <property type="protein sequence ID" value="SMD26149.1"/>
    <property type="molecule type" value="Genomic_DNA"/>
</dbReference>
<keyword evidence="5" id="KW-0677">Repeat</keyword>
<accession>A0A1W2FW14</accession>
<evidence type="ECO:0000256" key="5">
    <source>
        <dbReference type="ARBA" id="ARBA00022737"/>
    </source>
</evidence>
<dbReference type="GO" id="GO:0044550">
    <property type="term" value="P:secondary metabolite biosynthetic process"/>
    <property type="evidence" value="ECO:0007669"/>
    <property type="project" value="UniProtKB-ARBA"/>
</dbReference>
<dbReference type="GO" id="GO:0031177">
    <property type="term" value="F:phosphopantetheine binding"/>
    <property type="evidence" value="ECO:0007669"/>
    <property type="project" value="InterPro"/>
</dbReference>
<feature type="domain" description="Carrier" evidence="7">
    <location>
        <begin position="4680"/>
        <end position="4755"/>
    </location>
</feature>
<dbReference type="Gene3D" id="2.30.38.10">
    <property type="entry name" value="Luciferase, Domain 3"/>
    <property type="match status" value="3"/>
</dbReference>
<evidence type="ECO:0000313" key="8">
    <source>
        <dbReference type="EMBL" id="SMD26149.1"/>
    </source>
</evidence>
<dbReference type="GO" id="GO:0008610">
    <property type="term" value="P:lipid biosynthetic process"/>
    <property type="evidence" value="ECO:0007669"/>
    <property type="project" value="UniProtKB-ARBA"/>
</dbReference>
<dbReference type="FunFam" id="2.30.38.10:FF:000001">
    <property type="entry name" value="Non-ribosomal peptide synthetase PvdI"/>
    <property type="match status" value="3"/>
</dbReference>
<dbReference type="NCBIfam" id="NF004282">
    <property type="entry name" value="PRK05691.1"/>
    <property type="match status" value="6"/>
</dbReference>
<dbReference type="PANTHER" id="PTHR45527:SF1">
    <property type="entry name" value="FATTY ACID SYNTHASE"/>
    <property type="match status" value="1"/>
</dbReference>
<evidence type="ECO:0000256" key="3">
    <source>
        <dbReference type="ARBA" id="ARBA00022450"/>
    </source>
</evidence>
<dbReference type="GO" id="GO:0017000">
    <property type="term" value="P:antibiotic biosynthetic process"/>
    <property type="evidence" value="ECO:0007669"/>
    <property type="project" value="UniProtKB-KW"/>
</dbReference>
<dbReference type="NCBIfam" id="NF003417">
    <property type="entry name" value="PRK04813.1"/>
    <property type="match status" value="5"/>
</dbReference>
<dbReference type="PROSITE" id="PS00455">
    <property type="entry name" value="AMP_BINDING"/>
    <property type="match status" value="5"/>
</dbReference>
<dbReference type="InterPro" id="IPR001242">
    <property type="entry name" value="Condensation_dom"/>
</dbReference>
<dbReference type="FunFam" id="3.40.50.980:FF:000001">
    <property type="entry name" value="Non-ribosomal peptide synthetase"/>
    <property type="match status" value="1"/>
</dbReference>
<dbReference type="Gene3D" id="3.40.50.980">
    <property type="match status" value="6"/>
</dbReference>
<dbReference type="CDD" id="cd19543">
    <property type="entry name" value="DCL_NRPS"/>
    <property type="match status" value="2"/>
</dbReference>
<dbReference type="InterPro" id="IPR042099">
    <property type="entry name" value="ANL_N_sf"/>
</dbReference>
<protein>
    <submittedName>
        <fullName evidence="8">Non-ribosomal peptide synthase domain TIGR01720/amino acid adenylation domain-containing protein</fullName>
    </submittedName>
</protein>
<evidence type="ECO:0000256" key="1">
    <source>
        <dbReference type="ARBA" id="ARBA00001957"/>
    </source>
</evidence>
<comment type="cofactor">
    <cofactor evidence="1">
        <name>pantetheine 4'-phosphate</name>
        <dbReference type="ChEBI" id="CHEBI:47942"/>
    </cofactor>
</comment>
<dbReference type="FunFam" id="1.10.1200.10:FF:000016">
    <property type="entry name" value="Non-ribosomal peptide synthase"/>
    <property type="match status" value="1"/>
</dbReference>
<feature type="domain" description="Carrier" evidence="7">
    <location>
        <begin position="2303"/>
        <end position="2378"/>
    </location>
</feature>
<dbReference type="FunFam" id="1.10.1200.10:FF:000005">
    <property type="entry name" value="Nonribosomal peptide synthetase 1"/>
    <property type="match status" value="4"/>
</dbReference>
<feature type="domain" description="Carrier" evidence="7">
    <location>
        <begin position="3277"/>
        <end position="3351"/>
    </location>
</feature>
<proteinExistence type="inferred from homology"/>
<dbReference type="InterPro" id="IPR010071">
    <property type="entry name" value="AA_adenyl_dom"/>
</dbReference>
<name>A0A1W2FW14_KIBAR</name>
<dbReference type="SUPFAM" id="SSF47336">
    <property type="entry name" value="ACP-like"/>
    <property type="match status" value="5"/>
</dbReference>
<dbReference type="InterPro" id="IPR009081">
    <property type="entry name" value="PP-bd_ACP"/>
</dbReference>
<keyword evidence="3" id="KW-0596">Phosphopantetheine</keyword>
<dbReference type="SMART" id="SM00823">
    <property type="entry name" value="PKS_PP"/>
    <property type="match status" value="5"/>
</dbReference>
<organism evidence="8 9">
    <name type="scientific">Kibdelosporangium aridum</name>
    <dbReference type="NCBI Taxonomy" id="2030"/>
    <lineage>
        <taxon>Bacteria</taxon>
        <taxon>Bacillati</taxon>
        <taxon>Actinomycetota</taxon>
        <taxon>Actinomycetes</taxon>
        <taxon>Pseudonocardiales</taxon>
        <taxon>Pseudonocardiaceae</taxon>
        <taxon>Kibdelosporangium</taxon>
    </lineage>
</organism>
<dbReference type="OrthoDB" id="2472181at2"/>
<dbReference type="CDD" id="cd05930">
    <property type="entry name" value="A_NRPS"/>
    <property type="match status" value="3"/>
</dbReference>
<dbReference type="NCBIfam" id="TIGR01720">
    <property type="entry name" value="NRPS-para261"/>
    <property type="match status" value="3"/>
</dbReference>
<dbReference type="FunFam" id="3.30.559.10:FF:000012">
    <property type="entry name" value="Non-ribosomal peptide synthetase"/>
    <property type="match status" value="1"/>
</dbReference>
<dbReference type="Pfam" id="PF13193">
    <property type="entry name" value="AMP-binding_C"/>
    <property type="match status" value="5"/>
</dbReference>
<keyword evidence="9" id="KW-1185">Reference proteome</keyword>
<dbReference type="InterPro" id="IPR006162">
    <property type="entry name" value="Ppantetheine_attach_site"/>
</dbReference>
<feature type="domain" description="Carrier" evidence="7">
    <location>
        <begin position="5673"/>
        <end position="5747"/>
    </location>
</feature>
<dbReference type="Gene3D" id="3.40.50.12780">
    <property type="entry name" value="N-terminal domain of ligase-like"/>
    <property type="match status" value="2"/>
</dbReference>
<evidence type="ECO:0000256" key="2">
    <source>
        <dbReference type="ARBA" id="ARBA00006432"/>
    </source>
</evidence>
<dbReference type="Gene3D" id="1.10.1200.10">
    <property type="entry name" value="ACP-like"/>
    <property type="match status" value="5"/>
</dbReference>